<organism evidence="1 2">
    <name type="scientific">Flemingia macrophylla</name>
    <dbReference type="NCBI Taxonomy" id="520843"/>
    <lineage>
        <taxon>Eukaryota</taxon>
        <taxon>Viridiplantae</taxon>
        <taxon>Streptophyta</taxon>
        <taxon>Embryophyta</taxon>
        <taxon>Tracheophyta</taxon>
        <taxon>Spermatophyta</taxon>
        <taxon>Magnoliopsida</taxon>
        <taxon>eudicotyledons</taxon>
        <taxon>Gunneridae</taxon>
        <taxon>Pentapetalae</taxon>
        <taxon>rosids</taxon>
        <taxon>fabids</taxon>
        <taxon>Fabales</taxon>
        <taxon>Fabaceae</taxon>
        <taxon>Papilionoideae</taxon>
        <taxon>50 kb inversion clade</taxon>
        <taxon>NPAAA clade</taxon>
        <taxon>indigoferoid/millettioid clade</taxon>
        <taxon>Phaseoleae</taxon>
        <taxon>Flemingia</taxon>
    </lineage>
</organism>
<dbReference type="Proteomes" id="UP001603857">
    <property type="component" value="Unassembled WGS sequence"/>
</dbReference>
<name>A0ABD1MAV3_9FABA</name>
<proteinExistence type="predicted"/>
<gene>
    <name evidence="1" type="ORF">Fmac_014108</name>
</gene>
<reference evidence="1 2" key="1">
    <citation type="submission" date="2024-08" db="EMBL/GenBank/DDBJ databases">
        <title>Insights into the chromosomal genome structure of Flemingia macrophylla.</title>
        <authorList>
            <person name="Ding Y."/>
            <person name="Zhao Y."/>
            <person name="Bi W."/>
            <person name="Wu M."/>
            <person name="Zhao G."/>
            <person name="Gong Y."/>
            <person name="Li W."/>
            <person name="Zhang P."/>
        </authorList>
    </citation>
    <scope>NUCLEOTIDE SEQUENCE [LARGE SCALE GENOMIC DNA]</scope>
    <source>
        <strain evidence="1">DYQJB</strain>
        <tissue evidence="1">Leaf</tissue>
    </source>
</reference>
<dbReference type="EMBL" id="JBGMDY010000005">
    <property type="protein sequence ID" value="KAL2332895.1"/>
    <property type="molecule type" value="Genomic_DNA"/>
</dbReference>
<accession>A0ABD1MAV3</accession>
<dbReference type="AlphaFoldDB" id="A0ABD1MAV3"/>
<sequence length="55" mass="6046">MRSNDIGAASVYQPCIYVFLCNMCFVRKKISLGCPKTIGFINHASMTVTECNLVG</sequence>
<evidence type="ECO:0000313" key="1">
    <source>
        <dbReference type="EMBL" id="KAL2332895.1"/>
    </source>
</evidence>
<evidence type="ECO:0000313" key="2">
    <source>
        <dbReference type="Proteomes" id="UP001603857"/>
    </source>
</evidence>
<comment type="caution">
    <text evidence="1">The sequence shown here is derived from an EMBL/GenBank/DDBJ whole genome shotgun (WGS) entry which is preliminary data.</text>
</comment>
<keyword evidence="2" id="KW-1185">Reference proteome</keyword>
<protein>
    <submittedName>
        <fullName evidence="1">Uncharacterized protein</fullName>
    </submittedName>
</protein>